<keyword evidence="4" id="KW-1185">Reference proteome</keyword>
<reference evidence="4" key="2">
    <citation type="submission" date="2017-08" db="EMBL/GenBank/DDBJ databases">
        <authorList>
            <person name="Fierst J.L."/>
        </authorList>
    </citation>
    <scope>NUCLEOTIDE SEQUENCE [LARGE SCALE GENOMIC DNA]</scope>
    <source>
        <strain evidence="4">PX439</strain>
    </source>
</reference>
<evidence type="ECO:0000313" key="2">
    <source>
        <dbReference type="EMBL" id="KAF1749675.1"/>
    </source>
</evidence>
<comment type="caution">
    <text evidence="3">The sequence shown here is derived from an EMBL/GenBank/DDBJ whole genome shotgun (WGS) entry which is preliminary data.</text>
</comment>
<feature type="transmembrane region" description="Helical" evidence="1">
    <location>
        <begin position="20"/>
        <end position="43"/>
    </location>
</feature>
<organism evidence="3 4">
    <name type="scientific">Caenorhabditis remanei</name>
    <name type="common">Caenorhabditis vulgaris</name>
    <dbReference type="NCBI Taxonomy" id="31234"/>
    <lineage>
        <taxon>Eukaryota</taxon>
        <taxon>Metazoa</taxon>
        <taxon>Ecdysozoa</taxon>
        <taxon>Nematoda</taxon>
        <taxon>Chromadorea</taxon>
        <taxon>Rhabditida</taxon>
        <taxon>Rhabditina</taxon>
        <taxon>Rhabditomorpha</taxon>
        <taxon>Rhabditoidea</taxon>
        <taxon>Rhabditidae</taxon>
        <taxon>Peloderinae</taxon>
        <taxon>Caenorhabditis</taxon>
    </lineage>
</organism>
<accession>A0A260ZAA1</accession>
<proteinExistence type="predicted"/>
<gene>
    <name evidence="3" type="ORF">FL82_10331</name>
    <name evidence="2" type="ORF">GCK72_026143</name>
</gene>
<dbReference type="Proteomes" id="UP000216624">
    <property type="component" value="Unassembled WGS sequence"/>
</dbReference>
<dbReference type="AlphaFoldDB" id="A0A260ZAA1"/>
<keyword evidence="1" id="KW-0812">Transmembrane</keyword>
<keyword evidence="1" id="KW-1133">Transmembrane helix</keyword>
<sequence>MTPVTNATMLANGDVPLSWIIFLVCFLIFATVGCTQEICRAFLFCKNNRATDRERRYVRLMNLIAKRHQRCIVAQDQEKRPFVEDSLTEESIV</sequence>
<evidence type="ECO:0000313" key="3">
    <source>
        <dbReference type="EMBL" id="OZF82542.1"/>
    </source>
</evidence>
<name>A0A260ZAA1_CAERE</name>
<reference evidence="3" key="1">
    <citation type="submission" date="2017-08" db="EMBL/GenBank/DDBJ databases">
        <authorList>
            <person name="de Groot N.N."/>
        </authorList>
    </citation>
    <scope>NUCLEOTIDE SEQUENCE [LARGE SCALE GENOMIC DNA]</scope>
    <source>
        <strain evidence="3">PX439</strain>
    </source>
</reference>
<dbReference type="EMBL" id="WUAV01000006">
    <property type="protein sequence ID" value="KAF1749675.1"/>
    <property type="molecule type" value="Genomic_DNA"/>
</dbReference>
<dbReference type="EMBL" id="NMWX01000196">
    <property type="protein sequence ID" value="OZF82542.1"/>
    <property type="molecule type" value="Genomic_DNA"/>
</dbReference>
<evidence type="ECO:0000313" key="4">
    <source>
        <dbReference type="Proteomes" id="UP000216624"/>
    </source>
</evidence>
<keyword evidence="1" id="KW-0472">Membrane</keyword>
<evidence type="ECO:0000313" key="5">
    <source>
        <dbReference type="Proteomes" id="UP000483820"/>
    </source>
</evidence>
<dbReference type="Proteomes" id="UP000483820">
    <property type="component" value="Chromosome X"/>
</dbReference>
<reference evidence="2 5" key="3">
    <citation type="submission" date="2019-12" db="EMBL/GenBank/DDBJ databases">
        <title>Chromosome-level assembly of the Caenorhabditis remanei genome.</title>
        <authorList>
            <person name="Teterina A.A."/>
            <person name="Willis J.H."/>
            <person name="Phillips P.C."/>
        </authorList>
    </citation>
    <scope>NUCLEOTIDE SEQUENCE [LARGE SCALE GENOMIC DNA]</scope>
    <source>
        <strain evidence="2 5">PX506</strain>
        <tissue evidence="2">Whole organism</tissue>
    </source>
</reference>
<protein>
    <submittedName>
        <fullName evidence="3">Uncharacterized protein</fullName>
    </submittedName>
</protein>
<evidence type="ECO:0000256" key="1">
    <source>
        <dbReference type="SAM" id="Phobius"/>
    </source>
</evidence>
<feature type="non-terminal residue" evidence="3">
    <location>
        <position position="1"/>
    </location>
</feature>